<proteinExistence type="predicted"/>
<dbReference type="InterPro" id="IPR029071">
    <property type="entry name" value="Ubiquitin-like_domsf"/>
</dbReference>
<dbReference type="InterPro" id="IPR041781">
    <property type="entry name" value="FRMD6-FERM_C"/>
</dbReference>
<dbReference type="GeneTree" id="ENSGT00940000162787"/>
<dbReference type="Gene3D" id="3.10.20.90">
    <property type="entry name" value="Phosphatidylinositol 3-kinase Catalytic Subunit, Chain A, domain 1"/>
    <property type="match status" value="1"/>
</dbReference>
<dbReference type="AlphaFoldDB" id="A0A8C4Z1L4"/>
<dbReference type="PROSITE" id="PS50057">
    <property type="entry name" value="FERM_3"/>
    <property type="match status" value="1"/>
</dbReference>
<feature type="domain" description="FERM" evidence="2">
    <location>
        <begin position="9"/>
        <end position="317"/>
    </location>
</feature>
<dbReference type="PANTHER" id="PTHR13429:SF7">
    <property type="entry name" value="FERM DOMAIN-CONTAINING PROTEIN 1"/>
    <property type="match status" value="1"/>
</dbReference>
<dbReference type="Pfam" id="PF09380">
    <property type="entry name" value="FERM_C"/>
    <property type="match status" value="1"/>
</dbReference>
<name>A0A8C4Z1L4_GADMO</name>
<dbReference type="InterPro" id="IPR047145">
    <property type="entry name" value="FRMD6-like"/>
</dbReference>
<dbReference type="SUPFAM" id="SSF50729">
    <property type="entry name" value="PH domain-like"/>
    <property type="match status" value="1"/>
</dbReference>
<feature type="region of interest" description="Disordered" evidence="1">
    <location>
        <begin position="491"/>
        <end position="511"/>
    </location>
</feature>
<dbReference type="InterPro" id="IPR019749">
    <property type="entry name" value="Band_41_domain"/>
</dbReference>
<keyword evidence="4" id="KW-1185">Reference proteome</keyword>
<dbReference type="GO" id="GO:0098592">
    <property type="term" value="C:cytoplasmic side of apical plasma membrane"/>
    <property type="evidence" value="ECO:0007669"/>
    <property type="project" value="TreeGrafter"/>
</dbReference>
<dbReference type="InterPro" id="IPR035963">
    <property type="entry name" value="FERM_2"/>
</dbReference>
<dbReference type="Pfam" id="PF09379">
    <property type="entry name" value="FERM_N"/>
    <property type="match status" value="1"/>
</dbReference>
<organism evidence="3 4">
    <name type="scientific">Gadus morhua</name>
    <name type="common">Atlantic cod</name>
    <dbReference type="NCBI Taxonomy" id="8049"/>
    <lineage>
        <taxon>Eukaryota</taxon>
        <taxon>Metazoa</taxon>
        <taxon>Chordata</taxon>
        <taxon>Craniata</taxon>
        <taxon>Vertebrata</taxon>
        <taxon>Euteleostomi</taxon>
        <taxon>Actinopterygii</taxon>
        <taxon>Neopterygii</taxon>
        <taxon>Teleostei</taxon>
        <taxon>Neoteleostei</taxon>
        <taxon>Acanthomorphata</taxon>
        <taxon>Zeiogadaria</taxon>
        <taxon>Gadariae</taxon>
        <taxon>Gadiformes</taxon>
        <taxon>Gadoidei</taxon>
        <taxon>Gadidae</taxon>
        <taxon>Gadus</taxon>
    </lineage>
</organism>
<dbReference type="InterPro" id="IPR019748">
    <property type="entry name" value="FERM_central"/>
</dbReference>
<dbReference type="Gene3D" id="2.30.29.30">
    <property type="entry name" value="Pleckstrin-homology domain (PH domain)/Phosphotyrosine-binding domain (PTB)"/>
    <property type="match status" value="1"/>
</dbReference>
<evidence type="ECO:0000313" key="4">
    <source>
        <dbReference type="Proteomes" id="UP000694546"/>
    </source>
</evidence>
<reference evidence="3" key="1">
    <citation type="submission" date="2025-08" db="UniProtKB">
        <authorList>
            <consortium name="Ensembl"/>
        </authorList>
    </citation>
    <scope>IDENTIFICATION</scope>
</reference>
<dbReference type="Pfam" id="PF00373">
    <property type="entry name" value="FERM_M"/>
    <property type="match status" value="1"/>
</dbReference>
<dbReference type="GO" id="GO:0035332">
    <property type="term" value="P:positive regulation of hippo signaling"/>
    <property type="evidence" value="ECO:0007669"/>
    <property type="project" value="TreeGrafter"/>
</dbReference>
<dbReference type="InterPro" id="IPR018980">
    <property type="entry name" value="FERM_PH-like_C"/>
</dbReference>
<reference evidence="3" key="2">
    <citation type="submission" date="2025-09" db="UniProtKB">
        <authorList>
            <consortium name="Ensembl"/>
        </authorList>
    </citation>
    <scope>IDENTIFICATION</scope>
</reference>
<dbReference type="SMART" id="SM00295">
    <property type="entry name" value="B41"/>
    <property type="match status" value="1"/>
</dbReference>
<feature type="region of interest" description="Disordered" evidence="1">
    <location>
        <begin position="553"/>
        <end position="625"/>
    </location>
</feature>
<feature type="compositionally biased region" description="Low complexity" evidence="1">
    <location>
        <begin position="410"/>
        <end position="422"/>
    </location>
</feature>
<dbReference type="CDD" id="cd13185">
    <property type="entry name" value="FERM_C_FRMD1_FRMD6"/>
    <property type="match status" value="1"/>
</dbReference>
<dbReference type="InterPro" id="IPR018979">
    <property type="entry name" value="FERM_N"/>
</dbReference>
<dbReference type="Gene3D" id="1.20.80.10">
    <property type="match status" value="1"/>
</dbReference>
<dbReference type="Ensembl" id="ENSGMOT00000005069.2">
    <property type="protein sequence ID" value="ENSGMOP00000004927.2"/>
    <property type="gene ID" value="ENSGMOG00000004632.2"/>
</dbReference>
<dbReference type="SMART" id="SM01196">
    <property type="entry name" value="FERM_C"/>
    <property type="match status" value="1"/>
</dbReference>
<dbReference type="OMA" id="PERTICV"/>
<dbReference type="InterPro" id="IPR014352">
    <property type="entry name" value="FERM/acyl-CoA-bd_prot_sf"/>
</dbReference>
<dbReference type="PANTHER" id="PTHR13429">
    <property type="entry name" value="FERM DOMAIN (PROTEIN4.1-EZRIN-RADIXIN-MOESIN) FAMILY"/>
    <property type="match status" value="1"/>
</dbReference>
<dbReference type="SUPFAM" id="SSF47031">
    <property type="entry name" value="Second domain of FERM"/>
    <property type="match status" value="1"/>
</dbReference>
<dbReference type="CDD" id="cd14473">
    <property type="entry name" value="FERM_B-lobe"/>
    <property type="match status" value="1"/>
</dbReference>
<dbReference type="InterPro" id="IPR000299">
    <property type="entry name" value="FERM_domain"/>
</dbReference>
<sequence length="684" mass="75172">MSVLAKPERTICVLLPNKEQLDVPMGLKSTGLDVFNHVAALLGIKELHFFGLTVVKDNEHIFLDMEEKLTKYFPKESKPDSPKGLPKRPLPLVLFLKVQYYVENGRLICERKARHLYYSDLRERVLRSECRQQEEVYFQLAGYALQADLGDHPPLEEVEQGAGPRFQPKDFFPPWIVAKRGVHYLLCHGPKVHRELSGMSARDAILLFIKESCLLEDVPVTYYRLQKDKKEDRGTALLGLTLRGMQVYQEMNNLRQLLYDFPWCNVGRLTFLGKRFEIQPDGLPSARKLVYYTGSPFRSRHLLLHLSSCHRLYLSLQPALKHLRQLEDTEDQKRYRESYISDDLDTDPQGCCCSEGSPRLSRQSTCSSGIEVDARHHGNVSMEMASVGTAVSAEGGLGGGQRRRAEKCFSSAASHGSSHTSGVDVGGVNAPAQDDEDDEDSGDEVVEFDSDEVLKDELKRSRTEETLVDEHVDMFHLADLLQGISVDFSPVKDNDPLQGEGSPSNNNDNHTVQLRNNLAKVRCLLFTFAHRIISSHPPRRPLPVSPPAPPVCRLPSVPPGAAVQGPRLRGPPEPESGRRASVPAAGPAPPGLLPQLHLRAAGPPGQQTQGPVLGGPPRVLPPGVLPPRVLPPGALPGQALLLRAPGAQLPLPGPAGGGAAAGVYTLDGRTDGRTDGRRQGCVCV</sequence>
<feature type="compositionally biased region" description="Polar residues" evidence="1">
    <location>
        <begin position="501"/>
        <end position="511"/>
    </location>
</feature>
<dbReference type="Proteomes" id="UP000694546">
    <property type="component" value="Chromosome 15"/>
</dbReference>
<dbReference type="SUPFAM" id="SSF54236">
    <property type="entry name" value="Ubiquitin-like"/>
    <property type="match status" value="1"/>
</dbReference>
<evidence type="ECO:0000313" key="3">
    <source>
        <dbReference type="Ensembl" id="ENSGMOP00000004927.2"/>
    </source>
</evidence>
<feature type="compositionally biased region" description="Acidic residues" evidence="1">
    <location>
        <begin position="433"/>
        <end position="449"/>
    </location>
</feature>
<dbReference type="InterPro" id="IPR011993">
    <property type="entry name" value="PH-like_dom_sf"/>
</dbReference>
<evidence type="ECO:0000259" key="2">
    <source>
        <dbReference type="PROSITE" id="PS50057"/>
    </source>
</evidence>
<accession>A0A8C4Z1L4</accession>
<evidence type="ECO:0000256" key="1">
    <source>
        <dbReference type="SAM" id="MobiDB-lite"/>
    </source>
</evidence>
<protein>
    <recommendedName>
        <fullName evidence="2">FERM domain-containing protein</fullName>
    </recommendedName>
</protein>
<feature type="region of interest" description="Disordered" evidence="1">
    <location>
        <begin position="393"/>
        <end position="449"/>
    </location>
</feature>